<dbReference type="Proteomes" id="UP000198960">
    <property type="component" value="Unassembled WGS sequence"/>
</dbReference>
<dbReference type="InterPro" id="IPR052019">
    <property type="entry name" value="F420H2_bilvrd_red/Heme_oxyg"/>
</dbReference>
<sequence>MSEQRRGRRIALSPEERDRFLREQRTCRVGTVGPDGRPHVTALWFVWDGTALWLNSLTGSQRWADLMRSPAVSVLVDSGHEFLELAGVELVGDVEVVGEVPRTSAPHPDLATPERLFGDKYADGQGFSADGRHAWLRLVPEKIVSWDFSKLAAPAAGS</sequence>
<evidence type="ECO:0000313" key="4">
    <source>
        <dbReference type="Proteomes" id="UP000198960"/>
    </source>
</evidence>
<dbReference type="InterPro" id="IPR011576">
    <property type="entry name" value="Pyridox_Oxase_N"/>
</dbReference>
<dbReference type="SUPFAM" id="SSF50475">
    <property type="entry name" value="FMN-binding split barrel"/>
    <property type="match status" value="1"/>
</dbReference>
<dbReference type="GO" id="GO:0005829">
    <property type="term" value="C:cytosol"/>
    <property type="evidence" value="ECO:0007669"/>
    <property type="project" value="TreeGrafter"/>
</dbReference>
<name>A0A1H8USS2_9ACTN</name>
<reference evidence="4" key="1">
    <citation type="submission" date="2016-10" db="EMBL/GenBank/DDBJ databases">
        <authorList>
            <person name="Varghese N."/>
            <person name="Submissions S."/>
        </authorList>
    </citation>
    <scope>NUCLEOTIDE SEQUENCE [LARGE SCALE GENOMIC DNA]</scope>
    <source>
        <strain evidence="4">DSM 45413</strain>
    </source>
</reference>
<dbReference type="PANTHER" id="PTHR35176">
    <property type="entry name" value="HEME OXYGENASE HI_0854-RELATED"/>
    <property type="match status" value="1"/>
</dbReference>
<protein>
    <submittedName>
        <fullName evidence="3">Pyridoxamine 5'-phosphate oxidase</fullName>
    </submittedName>
</protein>
<dbReference type="PANTHER" id="PTHR35176:SF6">
    <property type="entry name" value="HEME OXYGENASE HI_0854-RELATED"/>
    <property type="match status" value="1"/>
</dbReference>
<dbReference type="STRING" id="673521.SAMN05660991_03026"/>
<dbReference type="AlphaFoldDB" id="A0A1H8USS2"/>
<gene>
    <name evidence="3" type="ORF">SAMN05660991_03026</name>
</gene>
<dbReference type="RefSeq" id="WP_091945000.1">
    <property type="nucleotide sequence ID" value="NZ_FOEE01000009.1"/>
</dbReference>
<evidence type="ECO:0000256" key="1">
    <source>
        <dbReference type="ARBA" id="ARBA00023002"/>
    </source>
</evidence>
<proteinExistence type="predicted"/>
<dbReference type="EMBL" id="FOEE01000009">
    <property type="protein sequence ID" value="SEP05638.1"/>
    <property type="molecule type" value="Genomic_DNA"/>
</dbReference>
<evidence type="ECO:0000313" key="3">
    <source>
        <dbReference type="EMBL" id="SEP05638.1"/>
    </source>
</evidence>
<dbReference type="Pfam" id="PF01243">
    <property type="entry name" value="PNPOx_N"/>
    <property type="match status" value="1"/>
</dbReference>
<dbReference type="Gene3D" id="2.30.110.10">
    <property type="entry name" value="Electron Transport, Fmn-binding Protein, Chain A"/>
    <property type="match status" value="1"/>
</dbReference>
<dbReference type="GO" id="GO:0070967">
    <property type="term" value="F:coenzyme F420 binding"/>
    <property type="evidence" value="ECO:0007669"/>
    <property type="project" value="TreeGrafter"/>
</dbReference>
<accession>A0A1H8USS2</accession>
<organism evidence="3 4">
    <name type="scientific">Trujillonella endophytica</name>
    <dbReference type="NCBI Taxonomy" id="673521"/>
    <lineage>
        <taxon>Bacteria</taxon>
        <taxon>Bacillati</taxon>
        <taxon>Actinomycetota</taxon>
        <taxon>Actinomycetes</taxon>
        <taxon>Geodermatophilales</taxon>
        <taxon>Geodermatophilaceae</taxon>
        <taxon>Trujillonella</taxon>
    </lineage>
</organism>
<evidence type="ECO:0000259" key="2">
    <source>
        <dbReference type="Pfam" id="PF01243"/>
    </source>
</evidence>
<dbReference type="OrthoDB" id="158738at2"/>
<dbReference type="InterPro" id="IPR012349">
    <property type="entry name" value="Split_barrel_FMN-bd"/>
</dbReference>
<dbReference type="GO" id="GO:0016627">
    <property type="term" value="F:oxidoreductase activity, acting on the CH-CH group of donors"/>
    <property type="evidence" value="ECO:0007669"/>
    <property type="project" value="TreeGrafter"/>
</dbReference>
<feature type="domain" description="Pyridoxamine 5'-phosphate oxidase N-terminal" evidence="2">
    <location>
        <begin position="14"/>
        <end position="102"/>
    </location>
</feature>
<keyword evidence="1" id="KW-0560">Oxidoreductase</keyword>
<keyword evidence="4" id="KW-1185">Reference proteome</keyword>